<dbReference type="NCBIfam" id="NF047331">
    <property type="entry name" value="phage_HTJ"/>
    <property type="match status" value="1"/>
</dbReference>
<evidence type="ECO:0008006" key="3">
    <source>
        <dbReference type="Google" id="ProtNLM"/>
    </source>
</evidence>
<evidence type="ECO:0000313" key="1">
    <source>
        <dbReference type="EMBL" id="CBS88989.1"/>
    </source>
</evidence>
<dbReference type="EMBL" id="FQ311869">
    <property type="protein sequence ID" value="CBS88989.1"/>
    <property type="molecule type" value="Genomic_DNA"/>
</dbReference>
<dbReference type="KEGG" id="ali:AZOLI_p10779"/>
<dbReference type="Proteomes" id="UP000005667">
    <property type="component" value="Plasmid AZO_p1"/>
</dbReference>
<dbReference type="OrthoDB" id="8457063at2"/>
<evidence type="ECO:0000313" key="2">
    <source>
        <dbReference type="Proteomes" id="UP000005667"/>
    </source>
</evidence>
<geneLocation type="plasmid" evidence="1 2">
    <name>AZO_p1</name>
</geneLocation>
<organism evidence="1 2">
    <name type="scientific">Azospirillum lipoferum (strain 4B)</name>
    <dbReference type="NCBI Taxonomy" id="862719"/>
    <lineage>
        <taxon>Bacteria</taxon>
        <taxon>Pseudomonadati</taxon>
        <taxon>Pseudomonadota</taxon>
        <taxon>Alphaproteobacteria</taxon>
        <taxon>Rhodospirillales</taxon>
        <taxon>Azospirillaceae</taxon>
        <taxon>Azospirillum</taxon>
    </lineage>
</organism>
<name>G7ZBY7_AZOL4</name>
<sequence>MAALADLISWRDALQAARYSGARRVVYGGKETEFKSDAEMAAALAALDRQIAAAGTAPRASFIRVSSSKGI</sequence>
<dbReference type="AlphaFoldDB" id="G7ZBY7"/>
<dbReference type="HOGENOM" id="CLU_198253_0_0_5"/>
<reference evidence="2" key="1">
    <citation type="journal article" date="2011" name="PLoS Genet.">
        <title>Azospirillum genomes reveal transition of bacteria from aquatic to terrestrial environments.</title>
        <authorList>
            <person name="Wisniewski-Dye F."/>
            <person name="Borziak K."/>
            <person name="Khalsa-Moyers G."/>
            <person name="Alexandre G."/>
            <person name="Sukharnikov L.O."/>
            <person name="Wuichet K."/>
            <person name="Hurst G.B."/>
            <person name="McDonald W.H."/>
            <person name="Robertson J.S."/>
            <person name="Barbe V."/>
            <person name="Calteau A."/>
            <person name="Rouy Z."/>
            <person name="Mangenot S."/>
            <person name="Prigent-Combaret C."/>
            <person name="Normand P."/>
            <person name="Boyer M."/>
            <person name="Siguier P."/>
            <person name="Dessaux Y."/>
            <person name="Elmerich C."/>
            <person name="Condemine G."/>
            <person name="Krishnen G."/>
            <person name="Kennedy I."/>
            <person name="Paterson A.H."/>
            <person name="Gonzalez V."/>
            <person name="Mavingui P."/>
            <person name="Zhulin I.B."/>
        </authorList>
    </citation>
    <scope>NUCLEOTIDE SEQUENCE [LARGE SCALE GENOMIC DNA]</scope>
    <source>
        <strain evidence="2">4B</strain>
    </source>
</reference>
<proteinExistence type="predicted"/>
<protein>
    <recommendedName>
        <fullName evidence="3">GpW protein</fullName>
    </recommendedName>
</protein>
<keyword evidence="1" id="KW-0614">Plasmid</keyword>
<dbReference type="RefSeq" id="WP_014188442.1">
    <property type="nucleotide sequence ID" value="NC_016585.1"/>
</dbReference>
<accession>G7ZBY7</accession>
<gene>
    <name evidence="1" type="ordered locus">AZOLI_p10779</name>
</gene>
<keyword evidence="2" id="KW-1185">Reference proteome</keyword>